<dbReference type="AlphaFoldDB" id="A0A6N2KFR7"/>
<name>A0A6N2KFR7_SALVM</name>
<sequence>MKRWDDCAKMRVLMRQCGVSKTPGCSWIDIGACVHEFHAGDSLHHHSVIIYQLLNEEMKREVHLEGLYLLVDDSSLNGMKVAYYFDFIAGTSTGGLMTSMLAAPNDENDLCLLKKILLSFIKAIVQAPTGNMIKLKDISLRALGGKEEGVITGPGATTKDISPEMVVTQLQVFSAFEFD</sequence>
<dbReference type="InterPro" id="IPR016035">
    <property type="entry name" value="Acyl_Trfase/lysoPLipase"/>
</dbReference>
<reference evidence="1" key="1">
    <citation type="submission" date="2019-03" db="EMBL/GenBank/DDBJ databases">
        <authorList>
            <person name="Mank J."/>
            <person name="Almeida P."/>
        </authorList>
    </citation>
    <scope>NUCLEOTIDE SEQUENCE</scope>
    <source>
        <strain evidence="1">78183</strain>
    </source>
</reference>
<dbReference type="Pfam" id="PF20431">
    <property type="entry name" value="E_motif"/>
    <property type="match status" value="1"/>
</dbReference>
<protein>
    <recommendedName>
        <fullName evidence="2">PNPLA domain-containing protein</fullName>
    </recommendedName>
</protein>
<proteinExistence type="predicted"/>
<dbReference type="EMBL" id="CAADRP010000347">
    <property type="protein sequence ID" value="VFU27293.1"/>
    <property type="molecule type" value="Genomic_DNA"/>
</dbReference>
<gene>
    <name evidence="1" type="ORF">SVIM_LOCUS80468</name>
</gene>
<accession>A0A6N2KFR7</accession>
<dbReference type="SUPFAM" id="SSF52151">
    <property type="entry name" value="FabD/lysophospholipase-like"/>
    <property type="match status" value="1"/>
</dbReference>
<evidence type="ECO:0000313" key="1">
    <source>
        <dbReference type="EMBL" id="VFU27293.1"/>
    </source>
</evidence>
<dbReference type="InterPro" id="IPR046848">
    <property type="entry name" value="E_motif"/>
</dbReference>
<dbReference type="Gene3D" id="3.40.1090.10">
    <property type="entry name" value="Cytosolic phospholipase A2 catalytic domain"/>
    <property type="match status" value="1"/>
</dbReference>
<organism evidence="1">
    <name type="scientific">Salix viminalis</name>
    <name type="common">Common osier</name>
    <name type="synonym">Basket willow</name>
    <dbReference type="NCBI Taxonomy" id="40686"/>
    <lineage>
        <taxon>Eukaryota</taxon>
        <taxon>Viridiplantae</taxon>
        <taxon>Streptophyta</taxon>
        <taxon>Embryophyta</taxon>
        <taxon>Tracheophyta</taxon>
        <taxon>Spermatophyta</taxon>
        <taxon>Magnoliopsida</taxon>
        <taxon>eudicotyledons</taxon>
        <taxon>Gunneridae</taxon>
        <taxon>Pentapetalae</taxon>
        <taxon>rosids</taxon>
        <taxon>fabids</taxon>
        <taxon>Malpighiales</taxon>
        <taxon>Salicaceae</taxon>
        <taxon>Saliceae</taxon>
        <taxon>Salix</taxon>
    </lineage>
</organism>
<evidence type="ECO:0008006" key="2">
    <source>
        <dbReference type="Google" id="ProtNLM"/>
    </source>
</evidence>